<feature type="compositionally biased region" description="Low complexity" evidence="1">
    <location>
        <begin position="821"/>
        <end position="830"/>
    </location>
</feature>
<gene>
    <name evidence="4" type="ORF">SAMN05661093_00052</name>
</gene>
<feature type="compositionally biased region" description="Gly residues" evidence="1">
    <location>
        <begin position="604"/>
        <end position="666"/>
    </location>
</feature>
<feature type="compositionally biased region" description="Basic and acidic residues" evidence="1">
    <location>
        <begin position="1017"/>
        <end position="1100"/>
    </location>
</feature>
<dbReference type="Proteomes" id="UP000192674">
    <property type="component" value="Unassembled WGS sequence"/>
</dbReference>
<feature type="compositionally biased region" description="Low complexity" evidence="1">
    <location>
        <begin position="667"/>
        <end position="685"/>
    </location>
</feature>
<dbReference type="InterPro" id="IPR025295">
    <property type="entry name" value="eCIS_core_dom"/>
</dbReference>
<name>A0A1W1ZGN7_KIBAR</name>
<feature type="compositionally biased region" description="Basic and acidic residues" evidence="1">
    <location>
        <begin position="1526"/>
        <end position="1561"/>
    </location>
</feature>
<evidence type="ECO:0000313" key="4">
    <source>
        <dbReference type="EMBL" id="SMC47639.1"/>
    </source>
</evidence>
<keyword evidence="2" id="KW-0472">Membrane</keyword>
<feature type="transmembrane region" description="Helical" evidence="2">
    <location>
        <begin position="1339"/>
        <end position="1357"/>
    </location>
</feature>
<feature type="compositionally biased region" description="Polar residues" evidence="1">
    <location>
        <begin position="899"/>
        <end position="909"/>
    </location>
</feature>
<feature type="compositionally biased region" description="Basic and acidic residues" evidence="1">
    <location>
        <begin position="912"/>
        <end position="921"/>
    </location>
</feature>
<feature type="compositionally biased region" description="Low complexity" evidence="1">
    <location>
        <begin position="569"/>
        <end position="603"/>
    </location>
</feature>
<feature type="compositionally biased region" description="Basic and acidic residues" evidence="1">
    <location>
        <begin position="13"/>
        <end position="24"/>
    </location>
</feature>
<feature type="compositionally biased region" description="Low complexity" evidence="1">
    <location>
        <begin position="951"/>
        <end position="998"/>
    </location>
</feature>
<evidence type="ECO:0000313" key="5">
    <source>
        <dbReference type="Proteomes" id="UP000192674"/>
    </source>
</evidence>
<proteinExistence type="predicted"/>
<feature type="compositionally biased region" description="Low complexity" evidence="1">
    <location>
        <begin position="772"/>
        <end position="786"/>
    </location>
</feature>
<feature type="compositionally biased region" description="Basic and acidic residues" evidence="1">
    <location>
        <begin position="1611"/>
        <end position="1628"/>
    </location>
</feature>
<feature type="compositionally biased region" description="Basic and acidic residues" evidence="1">
    <location>
        <begin position="345"/>
        <end position="370"/>
    </location>
</feature>
<feature type="compositionally biased region" description="Basic and acidic residues" evidence="1">
    <location>
        <begin position="850"/>
        <end position="860"/>
    </location>
</feature>
<reference evidence="4 5" key="1">
    <citation type="submission" date="2017-04" db="EMBL/GenBank/DDBJ databases">
        <authorList>
            <person name="Afonso C.L."/>
            <person name="Miller P.J."/>
            <person name="Scott M.A."/>
            <person name="Spackman E."/>
            <person name="Goraichik I."/>
            <person name="Dimitrov K.M."/>
            <person name="Suarez D.L."/>
            <person name="Swayne D.E."/>
        </authorList>
    </citation>
    <scope>NUCLEOTIDE SEQUENCE [LARGE SCALE GENOMIC DNA]</scope>
    <source>
        <strain evidence="4 5">DSM 43828</strain>
    </source>
</reference>
<feature type="region of interest" description="Disordered" evidence="1">
    <location>
        <begin position="265"/>
        <end position="1100"/>
    </location>
</feature>
<feature type="transmembrane region" description="Helical" evidence="2">
    <location>
        <begin position="1408"/>
        <end position="1431"/>
    </location>
</feature>
<sequence length="2074" mass="219004">MKTAAAPRQQASRKREADSTRVVRPPEFKDIVSGAGQPLDVGLRRELEERLGHDFSQVRIHADRDAAALTALLGAEAVAVGKDVFFAEGAFHPETVAGRALLTHELLHTVQVPYAPGPLRLGRSHGALSDPRSAVELEASDGSAAEVDARGAQVASWLRFTRVSADQQRAERLDPATIVDRLVAGVLRSLRGDPTDASGRVRLQFGRLAVSLRELVLDRLETRLSSAEFSRVLELVAEADAAAAGGSVESAAVPEPVTDTVDEIEASRDAESESREGQEEQDEQREEDEKAAEEEPPVEEEPSEPSEPEEPTEEEPSEEEKEKEKEEEDEEKKDKEKEDEESKDEDEKSKDKSKDKEGEKPAEEQARDAEAAAAAQPAAQAPGAMGAMQPMMGQGPAAGATPVGGATTADAQPGAERPERVEAAAMAPDSPLVRHGLVDRPDKDTVEEAERPIGLEPDAEAEIATPEPEPERAAAEPERPELKPEDFLPGSDLDVSNVPTAAQVTLPAGGAAPRPPAPPSFPAPPPTKAEQEEAEEPPAPAAPEAAEPEPSPEPATAEPELAEPERAAAEPAEPAETGPDPEPLAGPAEPQPLAAQPAAEPAGPGMGPAGPGADLGGPGVGPAGPGADLGGPGASPGGPGADFGGPEAGAAGPGAGLDGPGMGSAGPGADAGLAGPPGAGPDASLEAGGGACAGSPEPTTDGAKPEGGQGGCAAGGGGGAAPPAAEQQPPAPDVSAQQPEAALATVSTLPPDRMASSLSQVDSAVGKDVGDQQAQLQAAPPTAQRPSGAPQTLSGPPEAAPLGHTEKVTLDKIAAERAEQQKQQQAKQVQGTDPAGQASRPQVTGGTDGKITEQEARNVEEAVENVPTTDPALHATVGPVQKVELKGETDPVRTDEQSAELSQKSQEINQGGKEEAAKPLGEDQIYPNVPAETLTAEVPGGQGGGGGPVGPGAAAADQGVAVVAQQERGPQIQAGVAQGQAQMGQERQNQQQGAAEANAQHEADVAQAVQENAEAQAAERGKVAEDAAAQREEWRAEQDKKIQETGAEAGKEHEQARTGIHKEKTDADREGEERQKQDNDEIAREREAAEEKARKEKERKKEESSGGIFGWIASKVKSFFEGLLNAITAIFDAAIKLVNTIVQGFASFITGLIDLARNAIIGLINALADALLKLCDILAIFFPELAAKIRAKIEQLRDAAIAAVNALADALKAGVQALMNLLAQALTGLLRLLEAGLKAAVQVVRAAVEGAIEFARAAIQMLGQFAAIIADIAAMGVGPWLGRLGSSAKEGIQNHLWGAIKAAVRQWFNEKVESILGLGKAVINTLVKGCISMAKIGRMAWDALIASLPMIIIMVVIERLVSLIIPAAGAVLAIVQGLMAAWGTISRILAAIGAFIAFLKAVRAGPAACLFATAVAAGVVALLEFITNFLMAKLAMAAKGVGRTLSGMAKKIQAGLRRTARGPRKATGTAVNSARRDLKSALAPPRRPAMGAGPGTARRPGALARRPGAAAPTRRPRPAAGPGRRARPERPAPARRRDRDPDAPRRPGDRDADARSRDRDTPSPGRARRAVRAVGNVLRKAGRKIANSRLGRALRNSVNKLRDKFRRRRDHTKDRQRQRAADRRRRNDQQSPQAKQRRLELIVARIRPRLERLLSRGVRGPVLRVILQALRVWHRLTSLELLGTDRFRIRATLNPGTVVVAGVEINEERLLRFIRQVADEILTAPTTIRQAAKVKTDLQSRVVNQSGKTEVIPVYRPARRTSLPALLRFLKDLPYRRSGHEVISLSGGVEVWRQQGWLPTKGLPPTVNKKVFAMLDGMRQSGRPPSYLEIAETIKEDARGSKFRAKRLARQVQRVMRGKPVTGSGSDLAGFLGILTVVQEGHRDPRSAPIVTTAMAMQIMAKTGDVDKSLGNFPAAPVGSQRGMFRLSDYLEREERGDVLRSGVGEPLGPGGESTELQNLSSRATGAMAAMRQVQRDEGSAENSGQVEQDLRRAEALRKATRQRSEHMARAQEVMDREIKIIQIWAETLDLKVLIANEEDRTQALFRLIRQRMHAAYNIPVAETAAQSAGGELP</sequence>
<feature type="compositionally biased region" description="Low complexity" evidence="1">
    <location>
        <begin position="1488"/>
        <end position="1523"/>
    </location>
</feature>
<accession>A0A1W1ZGN7</accession>
<feature type="compositionally biased region" description="Basic and acidic residues" evidence="1">
    <location>
        <begin position="804"/>
        <end position="820"/>
    </location>
</feature>
<feature type="transmembrane region" description="Helical" evidence="2">
    <location>
        <begin position="1363"/>
        <end position="1396"/>
    </location>
</feature>
<feature type="transmembrane region" description="Helical" evidence="2">
    <location>
        <begin position="1261"/>
        <end position="1281"/>
    </location>
</feature>
<dbReference type="RefSeq" id="WP_084424017.1">
    <property type="nucleotide sequence ID" value="NZ_FWXV01000001.1"/>
</dbReference>
<organism evidence="4 5">
    <name type="scientific">Kibdelosporangium aridum</name>
    <dbReference type="NCBI Taxonomy" id="2030"/>
    <lineage>
        <taxon>Bacteria</taxon>
        <taxon>Bacillati</taxon>
        <taxon>Actinomycetota</taxon>
        <taxon>Actinomycetes</taxon>
        <taxon>Pseudonocardiales</taxon>
        <taxon>Pseudonocardiaceae</taxon>
        <taxon>Kibdelosporangium</taxon>
    </lineage>
</organism>
<keyword evidence="5" id="KW-1185">Reference proteome</keyword>
<feature type="region of interest" description="Disordered" evidence="1">
    <location>
        <begin position="1"/>
        <end position="24"/>
    </location>
</feature>
<keyword evidence="2" id="KW-0812">Transmembrane</keyword>
<evidence type="ECO:0000256" key="1">
    <source>
        <dbReference type="SAM" id="MobiDB-lite"/>
    </source>
</evidence>
<feature type="compositionally biased region" description="Acidic residues" evidence="1">
    <location>
        <begin position="279"/>
        <end position="344"/>
    </location>
</feature>
<evidence type="ECO:0000256" key="2">
    <source>
        <dbReference type="SAM" id="Phobius"/>
    </source>
</evidence>
<dbReference type="PANTHER" id="PTHR21713">
    <property type="entry name" value="NASCENT POLYPEPTIDE ASSOCIATED COMPLEX ALPHA SUBUNIT-RELATED"/>
    <property type="match status" value="1"/>
</dbReference>
<dbReference type="InterPro" id="IPR016641">
    <property type="entry name" value="EGD2/NACA0like"/>
</dbReference>
<feature type="compositionally biased region" description="Basic and acidic residues" evidence="1">
    <location>
        <begin position="436"/>
        <end position="453"/>
    </location>
</feature>
<evidence type="ECO:0000259" key="3">
    <source>
        <dbReference type="Pfam" id="PF13699"/>
    </source>
</evidence>
<dbReference type="Pfam" id="PF13699">
    <property type="entry name" value="eCIS_core"/>
    <property type="match status" value="1"/>
</dbReference>
<dbReference type="OrthoDB" id="9153660at2"/>
<feature type="compositionally biased region" description="Low complexity" evidence="1">
    <location>
        <begin position="371"/>
        <end position="409"/>
    </location>
</feature>
<dbReference type="GO" id="GO:0005854">
    <property type="term" value="C:nascent polypeptide-associated complex"/>
    <property type="evidence" value="ECO:0007669"/>
    <property type="project" value="InterPro"/>
</dbReference>
<feature type="compositionally biased region" description="Basic and acidic residues" evidence="1">
    <location>
        <begin position="265"/>
        <end position="278"/>
    </location>
</feature>
<feature type="compositionally biased region" description="Gly residues" evidence="1">
    <location>
        <begin position="940"/>
        <end position="950"/>
    </location>
</feature>
<feature type="domain" description="eCIS core" evidence="3">
    <location>
        <begin position="38"/>
        <end position="111"/>
    </location>
</feature>
<keyword evidence="2" id="KW-1133">Transmembrane helix</keyword>
<feature type="compositionally biased region" description="Basic and acidic residues" evidence="1">
    <location>
        <begin position="469"/>
        <end position="486"/>
    </location>
</feature>
<protein>
    <recommendedName>
        <fullName evidence="3">eCIS core domain-containing protein</fullName>
    </recommendedName>
</protein>
<feature type="region of interest" description="Disordered" evidence="1">
    <location>
        <begin position="1588"/>
        <end position="1636"/>
    </location>
</feature>
<dbReference type="EMBL" id="FWXV01000001">
    <property type="protein sequence ID" value="SMC47639.1"/>
    <property type="molecule type" value="Genomic_DNA"/>
</dbReference>
<feature type="compositionally biased region" description="Pro residues" evidence="1">
    <location>
        <begin position="513"/>
        <end position="527"/>
    </location>
</feature>
<feature type="compositionally biased region" description="Gly residues" evidence="1">
    <location>
        <begin position="705"/>
        <end position="720"/>
    </location>
</feature>
<feature type="compositionally biased region" description="Low complexity" evidence="1">
    <location>
        <begin position="1005"/>
        <end position="1016"/>
    </location>
</feature>
<feature type="region of interest" description="Disordered" evidence="1">
    <location>
        <begin position="1454"/>
        <end position="1575"/>
    </location>
</feature>
<feature type="compositionally biased region" description="Basic and acidic residues" evidence="1">
    <location>
        <begin position="883"/>
        <end position="896"/>
    </location>
</feature>